<protein>
    <submittedName>
        <fullName evidence="2">Uncharacterized protein</fullName>
    </submittedName>
</protein>
<organism evidence="2 3">
    <name type="scientific">Liparis tanakae</name>
    <name type="common">Tanaka's snailfish</name>
    <dbReference type="NCBI Taxonomy" id="230148"/>
    <lineage>
        <taxon>Eukaryota</taxon>
        <taxon>Metazoa</taxon>
        <taxon>Chordata</taxon>
        <taxon>Craniata</taxon>
        <taxon>Vertebrata</taxon>
        <taxon>Euteleostomi</taxon>
        <taxon>Actinopterygii</taxon>
        <taxon>Neopterygii</taxon>
        <taxon>Teleostei</taxon>
        <taxon>Neoteleostei</taxon>
        <taxon>Acanthomorphata</taxon>
        <taxon>Eupercaria</taxon>
        <taxon>Perciformes</taxon>
        <taxon>Cottioidei</taxon>
        <taxon>Cottales</taxon>
        <taxon>Liparidae</taxon>
        <taxon>Liparis</taxon>
    </lineage>
</organism>
<feature type="region of interest" description="Disordered" evidence="1">
    <location>
        <begin position="97"/>
        <end position="130"/>
    </location>
</feature>
<name>A0A4Z2G886_9TELE</name>
<dbReference type="AlphaFoldDB" id="A0A4Z2G886"/>
<accession>A0A4Z2G886</accession>
<feature type="compositionally biased region" description="Polar residues" evidence="1">
    <location>
        <begin position="105"/>
        <end position="114"/>
    </location>
</feature>
<evidence type="ECO:0000313" key="3">
    <source>
        <dbReference type="Proteomes" id="UP000314294"/>
    </source>
</evidence>
<proteinExistence type="predicted"/>
<dbReference type="Proteomes" id="UP000314294">
    <property type="component" value="Unassembled WGS sequence"/>
</dbReference>
<comment type="caution">
    <text evidence="2">The sequence shown here is derived from an EMBL/GenBank/DDBJ whole genome shotgun (WGS) entry which is preliminary data.</text>
</comment>
<dbReference type="EMBL" id="SRLO01000666">
    <property type="protein sequence ID" value="TNN49173.1"/>
    <property type="molecule type" value="Genomic_DNA"/>
</dbReference>
<evidence type="ECO:0000313" key="2">
    <source>
        <dbReference type="EMBL" id="TNN49173.1"/>
    </source>
</evidence>
<reference evidence="2 3" key="1">
    <citation type="submission" date="2019-03" db="EMBL/GenBank/DDBJ databases">
        <title>First draft genome of Liparis tanakae, snailfish: a comprehensive survey of snailfish specific genes.</title>
        <authorList>
            <person name="Kim W."/>
            <person name="Song I."/>
            <person name="Jeong J.-H."/>
            <person name="Kim D."/>
            <person name="Kim S."/>
            <person name="Ryu S."/>
            <person name="Song J.Y."/>
            <person name="Lee S.K."/>
        </authorList>
    </citation>
    <scope>NUCLEOTIDE SEQUENCE [LARGE SCALE GENOMIC DNA]</scope>
    <source>
        <tissue evidence="2">Muscle</tissue>
    </source>
</reference>
<evidence type="ECO:0000256" key="1">
    <source>
        <dbReference type="SAM" id="MobiDB-lite"/>
    </source>
</evidence>
<gene>
    <name evidence="2" type="ORF">EYF80_040636</name>
</gene>
<keyword evidence="3" id="KW-1185">Reference proteome</keyword>
<sequence>MLGLLFLKVFTAWKTSTTLCLLAISHTMLLAQNTPLRPPPFLRTDNYNNMRHNARCHMQYAVLAPRRAVHDGPPLPLLSLTLPLVNLHDQLEEGAFGGGDFSVSRPPQSQNMGNVLQRRGRYRSGGGQRS</sequence>